<keyword evidence="21" id="KW-1185">Reference proteome</keyword>
<evidence type="ECO:0000256" key="12">
    <source>
        <dbReference type="ARBA" id="ARBA00023136"/>
    </source>
</evidence>
<dbReference type="Pfam" id="PF00248">
    <property type="entry name" value="Aldo_ket_red"/>
    <property type="match status" value="1"/>
</dbReference>
<evidence type="ECO:0000256" key="3">
    <source>
        <dbReference type="ARBA" id="ARBA00022499"/>
    </source>
</evidence>
<sequence>MIRSLIILLMMGATSAVLKYKLNNGRDMPGIALGSYLGFDEQGIVHSSNKQLRDVILRAIELGYRHFDSASLYETEPEIGEAIRMKIEEGEIRREDAFVTTKLWVTQHRREQVPVALKSSLKNMGLDYVDLYLMHWPIAVNEDYTYVDVDYMDTWKGMEDALNQGLTKAIGVSNFNRTQLMRLLDEGSVRPAVLQIENHPQITEQELVNFAQKEGITVMGYSPLGSLVPRYGMQLPGPKMDDPILVEIARKYGKTVPQVVLRWLVDRKLVPVTKTVKVQRLKENIDIFDFSLTAEEIGKINKFDEHKRFTIPSFWQDYPNYPFEKIENPVQNPFVAIKMAKVTPYPSMSYSTRNKFEFARFSGEDENHINKKLPKELLLRILSYLDVVSLCRCAQVSKLWNILALDGSNWQRIDLFDFQRDVEGSVIENISHRCGGFLRQLSLRGCESIADGSMKTLAQSCPNIEDLNLNKCKKVTDHTCQALGRRCSKLQRINLDSCPSVTDISLKALSDGCPLLTHVNVSWCQSISENGVEALARSCPKLKSFICRGCKNVNDRAVSCLATFCVDLEVLNVQGCDNLTDDSISKLGGAMRRLCLSGCTRLTDTSLCALAAKCPDLVTLELAQCAQLTDAGFQALARSCRMLERMDLEECVLITDTTLVHLAMGCPRLEKLTLSHCELITDYGIKQLSMSPCAAEHLTVLGLDNCPLVTDGALEHLISCHNLQLIELYDCQMVTRNAIRKLRNHLPNIKVHAYFAPVTPPVAGGGARPRYCRCCNII</sequence>
<dbReference type="InterPro" id="IPR018170">
    <property type="entry name" value="Aldo/ket_reductase_CS"/>
</dbReference>
<evidence type="ECO:0000256" key="5">
    <source>
        <dbReference type="ARBA" id="ARBA00022614"/>
    </source>
</evidence>
<dbReference type="FunFam" id="3.20.20.100:FF:000002">
    <property type="entry name" value="2,5-diketo-D-gluconic acid reductase A"/>
    <property type="match status" value="1"/>
</dbReference>
<keyword evidence="11" id="KW-0560">Oxidoreductase</keyword>
<comment type="subcellular location">
    <subcellularLocation>
        <location evidence="1">Membrane</location>
        <topology evidence="1">Lipid-anchor</topology>
    </subcellularLocation>
</comment>
<evidence type="ECO:0000256" key="2">
    <source>
        <dbReference type="ARBA" id="ARBA00004906"/>
    </source>
</evidence>
<evidence type="ECO:0000256" key="1">
    <source>
        <dbReference type="ARBA" id="ARBA00004635"/>
    </source>
</evidence>
<dbReference type="SUPFAM" id="SSF51430">
    <property type="entry name" value="NAD(P)-linked oxidoreductase"/>
    <property type="match status" value="1"/>
</dbReference>
<evidence type="ECO:0000256" key="17">
    <source>
        <dbReference type="ARBA" id="ARBA00077972"/>
    </source>
</evidence>
<dbReference type="InterPro" id="IPR057207">
    <property type="entry name" value="FBXL15_LRR"/>
</dbReference>
<dbReference type="Proteomes" id="UP001152562">
    <property type="component" value="Unassembled WGS sequence"/>
</dbReference>
<dbReference type="Gene3D" id="3.20.20.100">
    <property type="entry name" value="NADP-dependent oxidoreductase domain"/>
    <property type="match status" value="1"/>
</dbReference>
<evidence type="ECO:0000256" key="18">
    <source>
        <dbReference type="SAM" id="SignalP"/>
    </source>
</evidence>
<dbReference type="GO" id="GO:0016567">
    <property type="term" value="P:protein ubiquitination"/>
    <property type="evidence" value="ECO:0007669"/>
    <property type="project" value="UniProtKB-ARBA"/>
</dbReference>
<evidence type="ECO:0000256" key="9">
    <source>
        <dbReference type="ARBA" id="ARBA00022843"/>
    </source>
</evidence>
<keyword evidence="14" id="KW-0636">Prenylation</keyword>
<dbReference type="FunFam" id="3.80.10.10:FF:000060">
    <property type="entry name" value="F-box/LRR-repeat protein 20 isoform 2"/>
    <property type="match status" value="1"/>
</dbReference>
<dbReference type="GO" id="GO:0005516">
    <property type="term" value="F:calmodulin binding"/>
    <property type="evidence" value="ECO:0007669"/>
    <property type="project" value="UniProtKB-KW"/>
</dbReference>
<keyword evidence="4" id="KW-0597">Phosphoprotein</keyword>
<dbReference type="CDD" id="cd22115">
    <property type="entry name" value="F-box_FBXL2-like"/>
    <property type="match status" value="1"/>
</dbReference>
<accession>A0A9P0TGK5</accession>
<dbReference type="InterPro" id="IPR006553">
    <property type="entry name" value="Leu-rich_rpt_Cys-con_subtyp"/>
</dbReference>
<keyword evidence="9" id="KW-0832">Ubl conjugation</keyword>
<dbReference type="InterPro" id="IPR032675">
    <property type="entry name" value="LRR_dom_sf"/>
</dbReference>
<dbReference type="PROSITE" id="PS00062">
    <property type="entry name" value="ALDOKETO_REDUCTASE_2"/>
    <property type="match status" value="1"/>
</dbReference>
<dbReference type="InterPro" id="IPR023210">
    <property type="entry name" value="NADP_OxRdtase_dom"/>
</dbReference>
<dbReference type="SMART" id="SM00256">
    <property type="entry name" value="FBOX"/>
    <property type="match status" value="1"/>
</dbReference>
<protein>
    <recommendedName>
        <fullName evidence="16">F-box/LRR-repeat protein 2</fullName>
    </recommendedName>
    <alternativeName>
        <fullName evidence="17">F-box and leucine-rich repeat protein 2</fullName>
    </alternativeName>
</protein>
<dbReference type="SUPFAM" id="SSF52047">
    <property type="entry name" value="RNI-like"/>
    <property type="match status" value="1"/>
</dbReference>
<feature type="chain" id="PRO_5040184999" description="F-box/LRR-repeat protein 2" evidence="18">
    <location>
        <begin position="17"/>
        <end position="778"/>
    </location>
</feature>
<dbReference type="SMART" id="SM00367">
    <property type="entry name" value="LRR_CC"/>
    <property type="match status" value="11"/>
</dbReference>
<dbReference type="GO" id="GO:1990756">
    <property type="term" value="F:ubiquitin-like ligase-substrate adaptor activity"/>
    <property type="evidence" value="ECO:0007669"/>
    <property type="project" value="UniProtKB-ARBA"/>
</dbReference>
<dbReference type="InterPro" id="IPR001810">
    <property type="entry name" value="F-box_dom"/>
</dbReference>
<dbReference type="FunFam" id="3.80.10.10:FF:000042">
    <property type="entry name" value="F-box/LRR-repeat protein 20 isoform 2"/>
    <property type="match status" value="1"/>
</dbReference>
<feature type="signal peptide" evidence="18">
    <location>
        <begin position="1"/>
        <end position="16"/>
    </location>
</feature>
<keyword evidence="6" id="KW-0677">Repeat</keyword>
<dbReference type="InterPro" id="IPR036812">
    <property type="entry name" value="NAD(P)_OxRdtase_dom_sf"/>
</dbReference>
<dbReference type="GO" id="GO:0031347">
    <property type="term" value="P:regulation of defense response"/>
    <property type="evidence" value="ECO:0007669"/>
    <property type="project" value="UniProtKB-ARBA"/>
</dbReference>
<gene>
    <name evidence="20" type="ORF">PIBRA_LOCUS8420</name>
</gene>
<dbReference type="CDD" id="cd19116">
    <property type="entry name" value="AKR_AKR2E1-5"/>
    <property type="match status" value="1"/>
</dbReference>
<evidence type="ECO:0000256" key="14">
    <source>
        <dbReference type="ARBA" id="ARBA00023289"/>
    </source>
</evidence>
<keyword evidence="13" id="KW-0449">Lipoprotein</keyword>
<reference evidence="20" key="1">
    <citation type="submission" date="2022-05" db="EMBL/GenBank/DDBJ databases">
        <authorList>
            <person name="Okamura Y."/>
        </authorList>
    </citation>
    <scope>NUCLEOTIDE SEQUENCE</scope>
</reference>
<dbReference type="GO" id="GO:0016616">
    <property type="term" value="F:oxidoreductase activity, acting on the CH-OH group of donors, NAD or NADP as acceptor"/>
    <property type="evidence" value="ECO:0007669"/>
    <property type="project" value="UniProtKB-ARBA"/>
</dbReference>
<keyword evidence="8" id="KW-0106">Calcium</keyword>
<evidence type="ECO:0000259" key="19">
    <source>
        <dbReference type="PROSITE" id="PS50181"/>
    </source>
</evidence>
<evidence type="ECO:0000256" key="11">
    <source>
        <dbReference type="ARBA" id="ARBA00023002"/>
    </source>
</evidence>
<evidence type="ECO:0000256" key="13">
    <source>
        <dbReference type="ARBA" id="ARBA00023288"/>
    </source>
</evidence>
<dbReference type="PROSITE" id="PS00798">
    <property type="entry name" value="ALDOKETO_REDUCTASE_1"/>
    <property type="match status" value="1"/>
</dbReference>
<evidence type="ECO:0000256" key="16">
    <source>
        <dbReference type="ARBA" id="ARBA00070275"/>
    </source>
</evidence>
<dbReference type="Pfam" id="PF12937">
    <property type="entry name" value="F-box-like"/>
    <property type="match status" value="1"/>
</dbReference>
<dbReference type="Gene3D" id="3.80.10.10">
    <property type="entry name" value="Ribonuclease Inhibitor"/>
    <property type="match status" value="2"/>
</dbReference>
<evidence type="ECO:0000256" key="7">
    <source>
        <dbReference type="ARBA" id="ARBA00022786"/>
    </source>
</evidence>
<dbReference type="InterPro" id="IPR044488">
    <property type="entry name" value="AKR2E"/>
</dbReference>
<organism evidence="20 21">
    <name type="scientific">Pieris brassicae</name>
    <name type="common">White butterfly</name>
    <name type="synonym">Large white butterfly</name>
    <dbReference type="NCBI Taxonomy" id="7116"/>
    <lineage>
        <taxon>Eukaryota</taxon>
        <taxon>Metazoa</taxon>
        <taxon>Ecdysozoa</taxon>
        <taxon>Arthropoda</taxon>
        <taxon>Hexapoda</taxon>
        <taxon>Insecta</taxon>
        <taxon>Pterygota</taxon>
        <taxon>Neoptera</taxon>
        <taxon>Endopterygota</taxon>
        <taxon>Lepidoptera</taxon>
        <taxon>Glossata</taxon>
        <taxon>Ditrysia</taxon>
        <taxon>Papilionoidea</taxon>
        <taxon>Pieridae</taxon>
        <taxon>Pierinae</taxon>
        <taxon>Pieris</taxon>
    </lineage>
</organism>
<keyword evidence="7" id="KW-0833">Ubl conjugation pathway</keyword>
<evidence type="ECO:0000313" key="21">
    <source>
        <dbReference type="Proteomes" id="UP001152562"/>
    </source>
</evidence>
<dbReference type="PROSITE" id="PS50181">
    <property type="entry name" value="FBOX"/>
    <property type="match status" value="1"/>
</dbReference>
<comment type="caution">
    <text evidence="20">The sequence shown here is derived from an EMBL/GenBank/DDBJ whole genome shotgun (WGS) entry which is preliminary data.</text>
</comment>
<dbReference type="GO" id="GO:0031146">
    <property type="term" value="P:SCF-dependent proteasomal ubiquitin-dependent protein catabolic process"/>
    <property type="evidence" value="ECO:0007669"/>
    <property type="project" value="UniProtKB-ARBA"/>
</dbReference>
<dbReference type="AlphaFoldDB" id="A0A9P0TGK5"/>
<evidence type="ECO:0000256" key="8">
    <source>
        <dbReference type="ARBA" id="ARBA00022837"/>
    </source>
</evidence>
<proteinExistence type="predicted"/>
<dbReference type="GO" id="GO:0016020">
    <property type="term" value="C:membrane"/>
    <property type="evidence" value="ECO:0007669"/>
    <property type="project" value="UniProtKB-SubCell"/>
</dbReference>
<evidence type="ECO:0000313" key="20">
    <source>
        <dbReference type="EMBL" id="CAH4031970.1"/>
    </source>
</evidence>
<keyword evidence="18" id="KW-0732">Signal</keyword>
<dbReference type="PANTHER" id="PTHR11732">
    <property type="entry name" value="ALDO/KETO REDUCTASE"/>
    <property type="match status" value="1"/>
</dbReference>
<dbReference type="InterPro" id="IPR020471">
    <property type="entry name" value="AKR"/>
</dbReference>
<evidence type="ECO:0000256" key="10">
    <source>
        <dbReference type="ARBA" id="ARBA00022860"/>
    </source>
</evidence>
<feature type="domain" description="F-box" evidence="19">
    <location>
        <begin position="367"/>
        <end position="413"/>
    </location>
</feature>
<keyword evidence="5" id="KW-0433">Leucine-rich repeat</keyword>
<name>A0A9P0TGK5_PIEBR</name>
<keyword evidence="3" id="KW-1017">Isopeptide bond</keyword>
<dbReference type="FunFam" id="1.20.1280.50:FF:000013">
    <property type="entry name" value="F-box/LRR-repeat protein 20 isoform X1"/>
    <property type="match status" value="1"/>
</dbReference>
<dbReference type="PRINTS" id="PR00069">
    <property type="entry name" value="ALDKETRDTASE"/>
</dbReference>
<dbReference type="EMBL" id="CALOZG010000021">
    <property type="protein sequence ID" value="CAH4031970.1"/>
    <property type="molecule type" value="Genomic_DNA"/>
</dbReference>
<evidence type="ECO:0000256" key="4">
    <source>
        <dbReference type="ARBA" id="ARBA00022553"/>
    </source>
</evidence>
<comment type="subunit">
    <text evidence="15">Part of the SCF (SKP1-CUL1-F-box) E3 ubiquitin-protein ligase complex SCF(FBXL2) composed of CUL1, SKP1, RBX1 and FBXL2. Interacts with calmodulin; may antagonize substrate ubiquitination by SCF(FBXL2). May interact with PIK3R1. Interacts with PTPN13.</text>
</comment>
<keyword evidence="10" id="KW-0112">Calmodulin-binding</keyword>
<keyword evidence="12" id="KW-0472">Membrane</keyword>
<dbReference type="Pfam" id="PF25372">
    <property type="entry name" value="DUF7885"/>
    <property type="match status" value="1"/>
</dbReference>
<evidence type="ECO:0000256" key="15">
    <source>
        <dbReference type="ARBA" id="ARBA00065449"/>
    </source>
</evidence>
<comment type="pathway">
    <text evidence="2">Protein modification; protein ubiquitination.</text>
</comment>
<evidence type="ECO:0000256" key="6">
    <source>
        <dbReference type="ARBA" id="ARBA00022737"/>
    </source>
</evidence>